<keyword evidence="2 4" id="KW-0238">DNA-binding</keyword>
<proteinExistence type="predicted"/>
<dbReference type="OrthoDB" id="9787680at2"/>
<feature type="DNA-binding region" description="H-T-H motif" evidence="4">
    <location>
        <begin position="33"/>
        <end position="52"/>
    </location>
</feature>
<dbReference type="EMBL" id="OCTN01000001">
    <property type="protein sequence ID" value="SOH92205.1"/>
    <property type="molecule type" value="Genomic_DNA"/>
</dbReference>
<dbReference type="RefSeq" id="WP_097927805.1">
    <property type="nucleotide sequence ID" value="NZ_OCTN01000001.1"/>
</dbReference>
<accession>A0A2C9CLZ1</accession>
<dbReference type="SUPFAM" id="SSF48498">
    <property type="entry name" value="Tetracyclin repressor-like, C-terminal domain"/>
    <property type="match status" value="1"/>
</dbReference>
<keyword evidence="7" id="KW-1185">Reference proteome</keyword>
<dbReference type="PANTHER" id="PTHR47506">
    <property type="entry name" value="TRANSCRIPTIONAL REGULATORY PROTEIN"/>
    <property type="match status" value="1"/>
</dbReference>
<keyword evidence="1" id="KW-0805">Transcription regulation</keyword>
<keyword evidence="3" id="KW-0804">Transcription</keyword>
<feature type="domain" description="HTH tetR-type" evidence="5">
    <location>
        <begin position="10"/>
        <end position="70"/>
    </location>
</feature>
<dbReference type="AlphaFoldDB" id="A0A2C9CLZ1"/>
<evidence type="ECO:0000256" key="2">
    <source>
        <dbReference type="ARBA" id="ARBA00023125"/>
    </source>
</evidence>
<evidence type="ECO:0000259" key="5">
    <source>
        <dbReference type="PROSITE" id="PS50977"/>
    </source>
</evidence>
<dbReference type="PROSITE" id="PS50977">
    <property type="entry name" value="HTH_TETR_2"/>
    <property type="match status" value="1"/>
</dbReference>
<gene>
    <name evidence="6" type="ORF">SAMN06273572_10146</name>
</gene>
<protein>
    <submittedName>
        <fullName evidence="6">Transcriptional regulator, TetR family</fullName>
    </submittedName>
</protein>
<dbReference type="InterPro" id="IPR036271">
    <property type="entry name" value="Tet_transcr_reg_TetR-rel_C_sf"/>
</dbReference>
<evidence type="ECO:0000313" key="7">
    <source>
        <dbReference type="Proteomes" id="UP000220034"/>
    </source>
</evidence>
<dbReference type="GO" id="GO:0003677">
    <property type="term" value="F:DNA binding"/>
    <property type="evidence" value="ECO:0007669"/>
    <property type="project" value="UniProtKB-UniRule"/>
</dbReference>
<name>A0A2C9CLZ1_9RHOB</name>
<dbReference type="SUPFAM" id="SSF46689">
    <property type="entry name" value="Homeodomain-like"/>
    <property type="match status" value="1"/>
</dbReference>
<reference evidence="7" key="1">
    <citation type="submission" date="2017-09" db="EMBL/GenBank/DDBJ databases">
        <authorList>
            <person name="Varghese N."/>
            <person name="Submissions S."/>
        </authorList>
    </citation>
    <scope>NUCLEOTIDE SEQUENCE [LARGE SCALE GENOMIC DNA]</scope>
    <source>
        <strain evidence="7">C7</strain>
    </source>
</reference>
<dbReference type="PRINTS" id="PR00455">
    <property type="entry name" value="HTHTETR"/>
</dbReference>
<dbReference type="Proteomes" id="UP000220034">
    <property type="component" value="Unassembled WGS sequence"/>
</dbReference>
<evidence type="ECO:0000313" key="6">
    <source>
        <dbReference type="EMBL" id="SOH92205.1"/>
    </source>
</evidence>
<organism evidence="6 7">
    <name type="scientific">Pontivivens marinum</name>
    <dbReference type="NCBI Taxonomy" id="1690039"/>
    <lineage>
        <taxon>Bacteria</taxon>
        <taxon>Pseudomonadati</taxon>
        <taxon>Pseudomonadota</taxon>
        <taxon>Alphaproteobacteria</taxon>
        <taxon>Rhodobacterales</taxon>
        <taxon>Paracoccaceae</taxon>
        <taxon>Pontivivens</taxon>
    </lineage>
</organism>
<evidence type="ECO:0000256" key="4">
    <source>
        <dbReference type="PROSITE-ProRule" id="PRU00335"/>
    </source>
</evidence>
<evidence type="ECO:0000256" key="1">
    <source>
        <dbReference type="ARBA" id="ARBA00023015"/>
    </source>
</evidence>
<dbReference type="InterPro" id="IPR009057">
    <property type="entry name" value="Homeodomain-like_sf"/>
</dbReference>
<dbReference type="InterPro" id="IPR001647">
    <property type="entry name" value="HTH_TetR"/>
</dbReference>
<evidence type="ECO:0000256" key="3">
    <source>
        <dbReference type="ARBA" id="ARBA00023163"/>
    </source>
</evidence>
<sequence>MTEQKKIPTQSAYDRLMQAAMILFYNHGISGTGIDAIVERAGVAKKSLYNNFASKADLVNQYIEARHAEWLALYDDRLVAAKNPQQRILAVFDAYQDHAEFAYERGFRGCGLLNAAAELEVGDIGRIAVKRHKEQVESILAGHLSELLPNDPARVIILAAQISFLLEGAMSRAGLEGSSARVVMARVMVVDMLQGL</sequence>
<dbReference type="Pfam" id="PF00440">
    <property type="entry name" value="TetR_N"/>
    <property type="match status" value="1"/>
</dbReference>
<dbReference type="PANTHER" id="PTHR47506:SF1">
    <property type="entry name" value="HTH-TYPE TRANSCRIPTIONAL REGULATOR YJDC"/>
    <property type="match status" value="1"/>
</dbReference>
<dbReference type="Gene3D" id="1.10.357.10">
    <property type="entry name" value="Tetracycline Repressor, domain 2"/>
    <property type="match status" value="1"/>
</dbReference>